<feature type="compositionally biased region" description="Basic and acidic residues" evidence="4">
    <location>
        <begin position="402"/>
        <end position="421"/>
    </location>
</feature>
<dbReference type="InterPro" id="IPR025995">
    <property type="entry name" value="Tudor-knot"/>
</dbReference>
<name>A0A0C2N3F6_THEKT</name>
<evidence type="ECO:0000259" key="5">
    <source>
        <dbReference type="PROSITE" id="PS51011"/>
    </source>
</evidence>
<evidence type="ECO:0000256" key="2">
    <source>
        <dbReference type="ARBA" id="ARBA00023163"/>
    </source>
</evidence>
<dbReference type="SUPFAM" id="SSF54160">
    <property type="entry name" value="Chromo domain-like"/>
    <property type="match status" value="1"/>
</dbReference>
<dbReference type="InterPro" id="IPR016197">
    <property type="entry name" value="Chromo-like_dom_sf"/>
</dbReference>
<dbReference type="SMART" id="SM01014">
    <property type="entry name" value="ARID"/>
    <property type="match status" value="1"/>
</dbReference>
<feature type="compositionally biased region" description="Basic and acidic residues" evidence="4">
    <location>
        <begin position="361"/>
        <end position="376"/>
    </location>
</feature>
<evidence type="ECO:0000313" key="7">
    <source>
        <dbReference type="Proteomes" id="UP000031668"/>
    </source>
</evidence>
<dbReference type="SUPFAM" id="SSF46774">
    <property type="entry name" value="ARID-like"/>
    <property type="match status" value="1"/>
</dbReference>
<evidence type="ECO:0000256" key="1">
    <source>
        <dbReference type="ARBA" id="ARBA00023015"/>
    </source>
</evidence>
<comment type="caution">
    <text evidence="6">The sequence shown here is derived from an EMBL/GenBank/DDBJ whole genome shotgun (WGS) entry which is preliminary data.</text>
</comment>
<dbReference type="CDD" id="cd16100">
    <property type="entry name" value="ARID"/>
    <property type="match status" value="1"/>
</dbReference>
<dbReference type="Proteomes" id="UP000031668">
    <property type="component" value="Unassembled WGS sequence"/>
</dbReference>
<accession>A0A0C2N3F6</accession>
<dbReference type="EMBL" id="JWZT01002857">
    <property type="protein sequence ID" value="KII68437.1"/>
    <property type="molecule type" value="Genomic_DNA"/>
</dbReference>
<dbReference type="InterPro" id="IPR001606">
    <property type="entry name" value="ARID_dom"/>
</dbReference>
<dbReference type="InterPro" id="IPR036431">
    <property type="entry name" value="ARID_dom_sf"/>
</dbReference>
<gene>
    <name evidence="6" type="ORF">RF11_10794</name>
</gene>
<dbReference type="Pfam" id="PF11717">
    <property type="entry name" value="Tudor-knot"/>
    <property type="match status" value="1"/>
</dbReference>
<dbReference type="Gene3D" id="2.30.30.140">
    <property type="match status" value="1"/>
</dbReference>
<feature type="compositionally biased region" description="Basic residues" evidence="4">
    <location>
        <begin position="170"/>
        <end position="188"/>
    </location>
</feature>
<evidence type="ECO:0000313" key="6">
    <source>
        <dbReference type="EMBL" id="KII68437.1"/>
    </source>
</evidence>
<organism evidence="6 7">
    <name type="scientific">Thelohanellus kitauei</name>
    <name type="common">Myxosporean</name>
    <dbReference type="NCBI Taxonomy" id="669202"/>
    <lineage>
        <taxon>Eukaryota</taxon>
        <taxon>Metazoa</taxon>
        <taxon>Cnidaria</taxon>
        <taxon>Myxozoa</taxon>
        <taxon>Myxosporea</taxon>
        <taxon>Bivalvulida</taxon>
        <taxon>Platysporina</taxon>
        <taxon>Myxobolidae</taxon>
        <taxon>Thelohanellus</taxon>
    </lineage>
</organism>
<feature type="compositionally biased region" description="Basic residues" evidence="4">
    <location>
        <begin position="297"/>
        <end position="306"/>
    </location>
</feature>
<feature type="compositionally biased region" description="Low complexity" evidence="4">
    <location>
        <begin position="189"/>
        <end position="199"/>
    </location>
</feature>
<proteinExistence type="predicted"/>
<dbReference type="Gene3D" id="1.10.150.60">
    <property type="entry name" value="ARID DNA-binding domain"/>
    <property type="match status" value="1"/>
</dbReference>
<dbReference type="PANTHER" id="PTHR13964:SF27">
    <property type="entry name" value="HAT-TRICK, ISOFORM D"/>
    <property type="match status" value="1"/>
</dbReference>
<keyword evidence="2" id="KW-0804">Transcription</keyword>
<dbReference type="PANTHER" id="PTHR13964">
    <property type="entry name" value="RBP-RELATED"/>
    <property type="match status" value="1"/>
</dbReference>
<dbReference type="GO" id="GO:0000976">
    <property type="term" value="F:transcription cis-regulatory region binding"/>
    <property type="evidence" value="ECO:0007669"/>
    <property type="project" value="TreeGrafter"/>
</dbReference>
<dbReference type="AlphaFoldDB" id="A0A0C2N3F6"/>
<dbReference type="Pfam" id="PF01388">
    <property type="entry name" value="ARID"/>
    <property type="match status" value="1"/>
</dbReference>
<reference evidence="6 7" key="1">
    <citation type="journal article" date="2014" name="Genome Biol. Evol.">
        <title>The genome of the myxosporean Thelohanellus kitauei shows adaptations to nutrient acquisition within its fish host.</title>
        <authorList>
            <person name="Yang Y."/>
            <person name="Xiong J."/>
            <person name="Zhou Z."/>
            <person name="Huo F."/>
            <person name="Miao W."/>
            <person name="Ran C."/>
            <person name="Liu Y."/>
            <person name="Zhang J."/>
            <person name="Feng J."/>
            <person name="Wang M."/>
            <person name="Wang M."/>
            <person name="Wang L."/>
            <person name="Yao B."/>
        </authorList>
    </citation>
    <scope>NUCLEOTIDE SEQUENCE [LARGE SCALE GENOMIC DNA]</scope>
    <source>
        <strain evidence="6">Wuqing</strain>
    </source>
</reference>
<dbReference type="OrthoDB" id="5957452at2759"/>
<keyword evidence="1" id="KW-0805">Transcription regulation</keyword>
<feature type="region of interest" description="Disordered" evidence="4">
    <location>
        <begin position="353"/>
        <end position="433"/>
    </location>
</feature>
<feature type="compositionally biased region" description="Basic residues" evidence="4">
    <location>
        <begin position="386"/>
        <end position="401"/>
    </location>
</feature>
<evidence type="ECO:0000256" key="3">
    <source>
        <dbReference type="ARBA" id="ARBA00023242"/>
    </source>
</evidence>
<dbReference type="PROSITE" id="PS51011">
    <property type="entry name" value="ARID"/>
    <property type="match status" value="1"/>
</dbReference>
<protein>
    <recommendedName>
        <fullName evidence="5">ARID domain-containing protein</fullName>
    </recommendedName>
</protein>
<dbReference type="GO" id="GO:0005634">
    <property type="term" value="C:nucleus"/>
    <property type="evidence" value="ECO:0007669"/>
    <property type="project" value="TreeGrafter"/>
</dbReference>
<dbReference type="GO" id="GO:0006357">
    <property type="term" value="P:regulation of transcription by RNA polymerase II"/>
    <property type="evidence" value="ECO:0007669"/>
    <property type="project" value="TreeGrafter"/>
</dbReference>
<dbReference type="InterPro" id="IPR051232">
    <property type="entry name" value="ARID/SWI1_ChromRemod"/>
</dbReference>
<feature type="region of interest" description="Disordered" evidence="4">
    <location>
        <begin position="287"/>
        <end position="331"/>
    </location>
</feature>
<dbReference type="SMART" id="SM00501">
    <property type="entry name" value="BRIGHT"/>
    <property type="match status" value="1"/>
</dbReference>
<sequence length="481" mass="55168">MSFDVKDDLASLIDESICIDQDALHSISDEELVFLLHLELYMDTHNKRISQTPRLHDDYLSLYQLASVVQSCGGFEQVKIQKRWKEVAKKMGATQIHVSTFKSLKHSYMRFIEPFLTHIRTLGSECCKHFINPIYTKINNKFIETFDVTVKSEHASDAELLPLPYAQKPKPGRPKKRTFNKMSYRKTKSSSITTTESASGNSSPNSGDYHVYDDSKKIIKTANKDPLMLVVGDKIHVRYSGLRKKYEALIIGTRLSENGTPEFRVHYDGWSSKYDEWINDKTIVGKIDLDDSEPPPPKKRRGRKPKSLQVKKPSTSLQEESSSEKKKTRLTYNSLQDELMQAVIENSLKEFQQSSFAQGESKNDSKVPSLRTDRSESTSSESGISKVKRKRKNNRGRPKIQKSKESNDANEKSLMEREKIQKMSPSPTTRNLSERLKETKSLLKQYIELVKHVYETSDYKSKGEVLTQMHKSLLSLKKICP</sequence>
<evidence type="ECO:0000256" key="4">
    <source>
        <dbReference type="SAM" id="MobiDB-lite"/>
    </source>
</evidence>
<feature type="domain" description="ARID" evidence="5">
    <location>
        <begin position="28"/>
        <end position="120"/>
    </location>
</feature>
<keyword evidence="3" id="KW-0539">Nucleus</keyword>
<feature type="region of interest" description="Disordered" evidence="4">
    <location>
        <begin position="161"/>
        <end position="207"/>
    </location>
</feature>
<keyword evidence="7" id="KW-1185">Reference proteome</keyword>